<keyword evidence="2" id="KW-1133">Transmembrane helix</keyword>
<feature type="transmembrane region" description="Helical" evidence="2">
    <location>
        <begin position="201"/>
        <end position="219"/>
    </location>
</feature>
<protein>
    <submittedName>
        <fullName evidence="3">Putative membrane protein</fullName>
    </submittedName>
</protein>
<proteinExistence type="predicted"/>
<evidence type="ECO:0000256" key="2">
    <source>
        <dbReference type="SAM" id="Phobius"/>
    </source>
</evidence>
<feature type="compositionally biased region" description="Low complexity" evidence="1">
    <location>
        <begin position="305"/>
        <end position="328"/>
    </location>
</feature>
<gene>
    <name evidence="3" type="ORF">CLV70_109225</name>
</gene>
<dbReference type="OrthoDB" id="5185521at2"/>
<evidence type="ECO:0000256" key="1">
    <source>
        <dbReference type="SAM" id="MobiDB-lite"/>
    </source>
</evidence>
<feature type="region of interest" description="Disordered" evidence="1">
    <location>
        <begin position="301"/>
        <end position="328"/>
    </location>
</feature>
<dbReference type="Proteomes" id="UP000239209">
    <property type="component" value="Unassembled WGS sequence"/>
</dbReference>
<dbReference type="AlphaFoldDB" id="A0A2T0S3R4"/>
<sequence length="328" mass="35801">MKPTAQDEITAYVFAVRAALGDLPEAVREEMLQDLTEHLTEVMADGEGSLVDRLGSPEVYAAELRNSTPFVGGFPDPPPARHKPFVGLRDQVTPSLSENLQKVREQILPPLRVADVRLGKVMGYERASDFFALLRPAWWVLRGYLVAMILAAALDDGGQPIGLLPRIGGSDAVALMLLAAAVLASIWFGRRVTRLPRWPRFGLYAGSAVLAMVALAGFFDADSTKRDSYYSDVNYDNPYSSVEDVFVYDAEGRLVTGARLFDQEGQPIHLGNAYCHDEQGTYVDAESDVYPYCPSKAPFLMPGVRPSESSEPSASKSARAKPSATPSR</sequence>
<dbReference type="EMBL" id="PVZG01000009">
    <property type="protein sequence ID" value="PRY28068.1"/>
    <property type="molecule type" value="Genomic_DNA"/>
</dbReference>
<dbReference type="Pfam" id="PF22564">
    <property type="entry name" value="HAAS"/>
    <property type="match status" value="1"/>
</dbReference>
<evidence type="ECO:0000313" key="3">
    <source>
        <dbReference type="EMBL" id="PRY28068.1"/>
    </source>
</evidence>
<organism evidence="3 4">
    <name type="scientific">Pseudosporangium ferrugineum</name>
    <dbReference type="NCBI Taxonomy" id="439699"/>
    <lineage>
        <taxon>Bacteria</taxon>
        <taxon>Bacillati</taxon>
        <taxon>Actinomycetota</taxon>
        <taxon>Actinomycetes</taxon>
        <taxon>Micromonosporales</taxon>
        <taxon>Micromonosporaceae</taxon>
        <taxon>Pseudosporangium</taxon>
    </lineage>
</organism>
<evidence type="ECO:0000313" key="4">
    <source>
        <dbReference type="Proteomes" id="UP000239209"/>
    </source>
</evidence>
<feature type="transmembrane region" description="Helical" evidence="2">
    <location>
        <begin position="130"/>
        <end position="152"/>
    </location>
</feature>
<keyword evidence="4" id="KW-1185">Reference proteome</keyword>
<reference evidence="3 4" key="1">
    <citation type="submission" date="2018-03" db="EMBL/GenBank/DDBJ databases">
        <title>Genomic Encyclopedia of Archaeal and Bacterial Type Strains, Phase II (KMG-II): from individual species to whole genera.</title>
        <authorList>
            <person name="Goeker M."/>
        </authorList>
    </citation>
    <scope>NUCLEOTIDE SEQUENCE [LARGE SCALE GENOMIC DNA]</scope>
    <source>
        <strain evidence="3 4">DSM 45348</strain>
    </source>
</reference>
<name>A0A2T0S3R4_9ACTN</name>
<keyword evidence="2" id="KW-0472">Membrane</keyword>
<feature type="transmembrane region" description="Helical" evidence="2">
    <location>
        <begin position="172"/>
        <end position="189"/>
    </location>
</feature>
<comment type="caution">
    <text evidence="3">The sequence shown here is derived from an EMBL/GenBank/DDBJ whole genome shotgun (WGS) entry which is preliminary data.</text>
</comment>
<keyword evidence="2" id="KW-0812">Transmembrane</keyword>
<accession>A0A2T0S3R4</accession>
<dbReference type="RefSeq" id="WP_106128158.1">
    <property type="nucleotide sequence ID" value="NZ_PVZG01000009.1"/>
</dbReference>